<gene>
    <name evidence="1" type="ORF">RchiOBHm_Chr4g0438421</name>
</gene>
<keyword evidence="2" id="KW-1185">Reference proteome</keyword>
<evidence type="ECO:0000313" key="2">
    <source>
        <dbReference type="Proteomes" id="UP000238479"/>
    </source>
</evidence>
<organism evidence="1 2">
    <name type="scientific">Rosa chinensis</name>
    <name type="common">China rose</name>
    <dbReference type="NCBI Taxonomy" id="74649"/>
    <lineage>
        <taxon>Eukaryota</taxon>
        <taxon>Viridiplantae</taxon>
        <taxon>Streptophyta</taxon>
        <taxon>Embryophyta</taxon>
        <taxon>Tracheophyta</taxon>
        <taxon>Spermatophyta</taxon>
        <taxon>Magnoliopsida</taxon>
        <taxon>eudicotyledons</taxon>
        <taxon>Gunneridae</taxon>
        <taxon>Pentapetalae</taxon>
        <taxon>rosids</taxon>
        <taxon>fabids</taxon>
        <taxon>Rosales</taxon>
        <taxon>Rosaceae</taxon>
        <taxon>Rosoideae</taxon>
        <taxon>Rosoideae incertae sedis</taxon>
        <taxon>Rosa</taxon>
    </lineage>
</organism>
<evidence type="ECO:0000313" key="1">
    <source>
        <dbReference type="EMBL" id="PRQ40655.1"/>
    </source>
</evidence>
<dbReference type="Proteomes" id="UP000238479">
    <property type="component" value="Chromosome 4"/>
</dbReference>
<dbReference type="EMBL" id="PDCK01000042">
    <property type="protein sequence ID" value="PRQ40655.1"/>
    <property type="molecule type" value="Genomic_DNA"/>
</dbReference>
<accession>A0A2P6R2I4</accession>
<comment type="caution">
    <text evidence="1">The sequence shown here is derived from an EMBL/GenBank/DDBJ whole genome shotgun (WGS) entry which is preliminary data.</text>
</comment>
<dbReference type="AlphaFoldDB" id="A0A2P6R2I4"/>
<reference evidence="1 2" key="1">
    <citation type="journal article" date="2018" name="Nat. Genet.">
        <title>The Rosa genome provides new insights in the design of modern roses.</title>
        <authorList>
            <person name="Bendahmane M."/>
        </authorList>
    </citation>
    <scope>NUCLEOTIDE SEQUENCE [LARGE SCALE GENOMIC DNA]</scope>
    <source>
        <strain evidence="2">cv. Old Blush</strain>
    </source>
</reference>
<name>A0A2P6R2I4_ROSCH</name>
<protein>
    <submittedName>
        <fullName evidence="1">Uncharacterized protein</fullName>
    </submittedName>
</protein>
<sequence>MVLHSYSHILKKCFCLVKSASFSFNGILSVSFENKKYEVPGCFILLLEHENLIVILNF</sequence>
<dbReference type="Gramene" id="PRQ40655">
    <property type="protein sequence ID" value="PRQ40655"/>
    <property type="gene ID" value="RchiOBHm_Chr4g0438421"/>
</dbReference>
<proteinExistence type="predicted"/>